<accession>A0A448TTY9</accession>
<keyword evidence="2" id="KW-1185">Reference proteome</keyword>
<organism evidence="1 2">
    <name type="scientific">Actinobacillus delphinicola</name>
    <dbReference type="NCBI Taxonomy" id="51161"/>
    <lineage>
        <taxon>Bacteria</taxon>
        <taxon>Pseudomonadati</taxon>
        <taxon>Pseudomonadota</taxon>
        <taxon>Gammaproteobacteria</taxon>
        <taxon>Pasteurellales</taxon>
        <taxon>Pasteurellaceae</taxon>
        <taxon>Actinobacillus</taxon>
    </lineage>
</organism>
<dbReference type="Pfam" id="PF11198">
    <property type="entry name" value="DUF2857"/>
    <property type="match status" value="1"/>
</dbReference>
<evidence type="ECO:0000313" key="2">
    <source>
        <dbReference type="Proteomes" id="UP000279799"/>
    </source>
</evidence>
<dbReference type="RefSeq" id="WP_126599234.1">
    <property type="nucleotide sequence ID" value="NZ_LR134510.1"/>
</dbReference>
<gene>
    <name evidence="1" type="ORF">NCTC12871_00818</name>
</gene>
<dbReference type="Proteomes" id="UP000279799">
    <property type="component" value="Chromosome"/>
</dbReference>
<protein>
    <submittedName>
        <fullName evidence="1">Protein of uncharacterized function (DUF2857)</fullName>
    </submittedName>
</protein>
<name>A0A448TTY9_9PAST</name>
<proteinExistence type="predicted"/>
<dbReference type="EMBL" id="LR134510">
    <property type="protein sequence ID" value="VEJ09365.1"/>
    <property type="molecule type" value="Genomic_DNA"/>
</dbReference>
<dbReference type="OrthoDB" id="7065319at2"/>
<dbReference type="KEGG" id="adp:NCTC12871_00818"/>
<sequence length="188" mass="21490">MPNINQINQAIIDTVLHNLHKGEFRYCKNLGFTEKELMTLSKLSAAEIYDLCNSISTFVEVNINHQIFWNLMNAVRNKAKESNTVDRALALGISGEMLRHRFGWTSSEVSARRKLLGINESIGRKAKPSYEDEAKVWELWKVHGPKDEAGLENLENSPEGLDLLIFLSEETGVTISEIWRLISKWMDQ</sequence>
<dbReference type="InterPro" id="IPR021364">
    <property type="entry name" value="DUF2857"/>
</dbReference>
<reference evidence="1 2" key="1">
    <citation type="submission" date="2018-12" db="EMBL/GenBank/DDBJ databases">
        <authorList>
            <consortium name="Pathogen Informatics"/>
        </authorList>
    </citation>
    <scope>NUCLEOTIDE SEQUENCE [LARGE SCALE GENOMIC DNA]</scope>
    <source>
        <strain evidence="1 2">NCTC12871</strain>
    </source>
</reference>
<dbReference type="AlphaFoldDB" id="A0A448TTY9"/>
<evidence type="ECO:0000313" key="1">
    <source>
        <dbReference type="EMBL" id="VEJ09365.1"/>
    </source>
</evidence>